<dbReference type="Pfam" id="PF11412">
    <property type="entry name" value="DsbD_N"/>
    <property type="match status" value="1"/>
</dbReference>
<evidence type="ECO:0000256" key="8">
    <source>
        <dbReference type="SAM" id="SignalP"/>
    </source>
</evidence>
<dbReference type="Proteomes" id="UP000199502">
    <property type="component" value="Unassembled WGS sequence"/>
</dbReference>
<dbReference type="Pfam" id="PF13899">
    <property type="entry name" value="Thioredoxin_7"/>
    <property type="match status" value="1"/>
</dbReference>
<dbReference type="NCBIfam" id="NF001419">
    <property type="entry name" value="PRK00293.1"/>
    <property type="match status" value="1"/>
</dbReference>
<dbReference type="SUPFAM" id="SSF52833">
    <property type="entry name" value="Thioredoxin-like"/>
    <property type="match status" value="1"/>
</dbReference>
<feature type="transmembrane region" description="Helical" evidence="7">
    <location>
        <begin position="389"/>
        <end position="407"/>
    </location>
</feature>
<evidence type="ECO:0000259" key="9">
    <source>
        <dbReference type="Pfam" id="PF02683"/>
    </source>
</evidence>
<evidence type="ECO:0000313" key="11">
    <source>
        <dbReference type="EMBL" id="SCY89503.1"/>
    </source>
</evidence>
<evidence type="ECO:0000256" key="7">
    <source>
        <dbReference type="SAM" id="Phobius"/>
    </source>
</evidence>
<dbReference type="PANTHER" id="PTHR32234:SF0">
    <property type="entry name" value="THIOL:DISULFIDE INTERCHANGE PROTEIN DSBD"/>
    <property type="match status" value="1"/>
</dbReference>
<sequence>MMMRILWAALAALTFWSGMALAQPAPPLDPSDAFVLSVTPDPAGGLQIVWDVQPGYYLYRSKIEAFDADGTAIPLILPEGEVYDDPWMGRDEIYRTPIATTIPDPREAVTLHWQGCQQDGICYAPQQVVLETDGTVRAEQVAEAEAFGSWRADSNAPQPGAPDSATSEGQDGLKLAQEEGLVADLAGRGGVALVLLGFLGFGLLLSLTPCVLPMVPIVAGMLTRQGSGMTAGRGLALTGAYVVAMASAFGLLGVGAAWSGANLQATLQSPWAIGVIAAIFVMLALSMFGLFELQMPASWQARLTRRPSSAGSLGAAAVLGFGSALIVGPCVTAPLAGALIYIAQTGDVALGAAALFALGLGQGVPLLAVGAFGPHILPRRGAWMERVKLAFGAVFLGMAIWLAGRILPGPAVLALWAALLTSCGVALGALDRLAPGTTRGPRMVSAAGLLLIFAGLVQGLGAALGADDPMRPLAPLAKRAAQVSPDQPSFQTVTTQTGLDAALQGSQPALIYVTADWCVTCRAIERGPMSDPQVKDALNDLVRIKVDVTDFTIEAQALMASLAAAGPPTMIFVDAARSEPQSSRLVGGVETPDLLASIAKVVE</sequence>
<evidence type="ECO:0000259" key="10">
    <source>
        <dbReference type="Pfam" id="PF11412"/>
    </source>
</evidence>
<dbReference type="InterPro" id="IPR028250">
    <property type="entry name" value="DsbDN"/>
</dbReference>
<dbReference type="EMBL" id="FMVT01000014">
    <property type="protein sequence ID" value="SCY89503.1"/>
    <property type="molecule type" value="Genomic_DNA"/>
</dbReference>
<feature type="transmembrane region" description="Helical" evidence="7">
    <location>
        <begin position="348"/>
        <end position="377"/>
    </location>
</feature>
<feature type="transmembrane region" description="Helical" evidence="7">
    <location>
        <begin position="413"/>
        <end position="434"/>
    </location>
</feature>
<comment type="subcellular location">
    <subcellularLocation>
        <location evidence="1">Membrane</location>
        <topology evidence="1">Multi-pass membrane protein</topology>
    </subcellularLocation>
</comment>
<evidence type="ECO:0000256" key="4">
    <source>
        <dbReference type="ARBA" id="ARBA00022989"/>
    </source>
</evidence>
<dbReference type="RefSeq" id="WP_245686713.1">
    <property type="nucleotide sequence ID" value="NZ_FMVT01000014.1"/>
</dbReference>
<keyword evidence="12" id="KW-1185">Reference proteome</keyword>
<dbReference type="STRING" id="336292.SAMN05660710_03298"/>
<organism evidence="11 12">
    <name type="scientific">Paracoccus tibetensis</name>
    <dbReference type="NCBI Taxonomy" id="336292"/>
    <lineage>
        <taxon>Bacteria</taxon>
        <taxon>Pseudomonadati</taxon>
        <taxon>Pseudomonadota</taxon>
        <taxon>Alphaproteobacteria</taxon>
        <taxon>Rhodobacterales</taxon>
        <taxon>Paracoccaceae</taxon>
        <taxon>Paracoccus</taxon>
    </lineage>
</organism>
<dbReference type="InterPro" id="IPR036249">
    <property type="entry name" value="Thioredoxin-like_sf"/>
</dbReference>
<feature type="transmembrane region" description="Helical" evidence="7">
    <location>
        <begin position="446"/>
        <end position="466"/>
    </location>
</feature>
<evidence type="ECO:0000256" key="2">
    <source>
        <dbReference type="ARBA" id="ARBA00022692"/>
    </source>
</evidence>
<dbReference type="InterPro" id="IPR036929">
    <property type="entry name" value="DsbDN_sf"/>
</dbReference>
<evidence type="ECO:0000256" key="6">
    <source>
        <dbReference type="SAM" id="MobiDB-lite"/>
    </source>
</evidence>
<evidence type="ECO:0000313" key="12">
    <source>
        <dbReference type="Proteomes" id="UP000199502"/>
    </source>
</evidence>
<feature type="signal peptide" evidence="8">
    <location>
        <begin position="1"/>
        <end position="22"/>
    </location>
</feature>
<feature type="domain" description="Thiol:disulfide interchange protein DsbD N-terminal" evidence="10">
    <location>
        <begin position="27"/>
        <end position="130"/>
    </location>
</feature>
<keyword evidence="4 7" id="KW-1133">Transmembrane helix</keyword>
<gene>
    <name evidence="11" type="ORF">SAMN05660710_03298</name>
</gene>
<dbReference type="SUPFAM" id="SSF74863">
    <property type="entry name" value="Thiol:disulfide interchange protein DsbD, N-terminal domain (DsbD-alpha)"/>
    <property type="match status" value="1"/>
</dbReference>
<dbReference type="InterPro" id="IPR003834">
    <property type="entry name" value="Cyt_c_assmbl_TM_dom"/>
</dbReference>
<name>A0A1G5JMB1_9RHOB</name>
<dbReference type="PANTHER" id="PTHR32234">
    <property type="entry name" value="THIOL:DISULFIDE INTERCHANGE PROTEIN DSBD"/>
    <property type="match status" value="1"/>
</dbReference>
<keyword evidence="3" id="KW-0201">Cytochrome c-type biogenesis</keyword>
<dbReference type="GO" id="GO:0045454">
    <property type="term" value="P:cell redox homeostasis"/>
    <property type="evidence" value="ECO:0007669"/>
    <property type="project" value="TreeGrafter"/>
</dbReference>
<dbReference type="GO" id="GO:0015035">
    <property type="term" value="F:protein-disulfide reductase activity"/>
    <property type="evidence" value="ECO:0007669"/>
    <property type="project" value="TreeGrafter"/>
</dbReference>
<protein>
    <submittedName>
        <fullName evidence="11">Thiol:disulfide interchange protein DsbD</fullName>
    </submittedName>
</protein>
<reference evidence="11 12" key="1">
    <citation type="submission" date="2016-10" db="EMBL/GenBank/DDBJ databases">
        <authorList>
            <person name="de Groot N.N."/>
        </authorList>
    </citation>
    <scope>NUCLEOTIDE SEQUENCE [LARGE SCALE GENOMIC DNA]</scope>
    <source>
        <strain evidence="11 12">CGMCC 1.8925</strain>
    </source>
</reference>
<evidence type="ECO:0000256" key="1">
    <source>
        <dbReference type="ARBA" id="ARBA00004141"/>
    </source>
</evidence>
<dbReference type="Gene3D" id="3.40.30.10">
    <property type="entry name" value="Glutaredoxin"/>
    <property type="match status" value="1"/>
</dbReference>
<proteinExistence type="predicted"/>
<dbReference type="GO" id="GO:0017004">
    <property type="term" value="P:cytochrome complex assembly"/>
    <property type="evidence" value="ECO:0007669"/>
    <property type="project" value="UniProtKB-KW"/>
</dbReference>
<dbReference type="AlphaFoldDB" id="A0A1G5JMB1"/>
<evidence type="ECO:0000256" key="3">
    <source>
        <dbReference type="ARBA" id="ARBA00022748"/>
    </source>
</evidence>
<feature type="domain" description="Cytochrome C biogenesis protein transmembrane" evidence="9">
    <location>
        <begin position="192"/>
        <end position="407"/>
    </location>
</feature>
<feature type="transmembrane region" description="Helical" evidence="7">
    <location>
        <begin position="271"/>
        <end position="291"/>
    </location>
</feature>
<evidence type="ECO:0000256" key="5">
    <source>
        <dbReference type="ARBA" id="ARBA00023136"/>
    </source>
</evidence>
<feature type="transmembrane region" description="Helical" evidence="7">
    <location>
        <begin position="312"/>
        <end position="342"/>
    </location>
</feature>
<feature type="region of interest" description="Disordered" evidence="6">
    <location>
        <begin position="148"/>
        <end position="171"/>
    </location>
</feature>
<keyword evidence="2 7" id="KW-0812">Transmembrane</keyword>
<keyword evidence="8" id="KW-0732">Signal</keyword>
<feature type="transmembrane region" description="Helical" evidence="7">
    <location>
        <begin position="234"/>
        <end position="259"/>
    </location>
</feature>
<accession>A0A1G5JMB1</accession>
<dbReference type="Pfam" id="PF02683">
    <property type="entry name" value="DsbD_TM"/>
    <property type="match status" value="1"/>
</dbReference>
<feature type="chain" id="PRO_5011763521" evidence="8">
    <location>
        <begin position="23"/>
        <end position="603"/>
    </location>
</feature>
<dbReference type="GO" id="GO:0016020">
    <property type="term" value="C:membrane"/>
    <property type="evidence" value="ECO:0007669"/>
    <property type="project" value="UniProtKB-SubCell"/>
</dbReference>
<feature type="transmembrane region" description="Helical" evidence="7">
    <location>
        <begin position="191"/>
        <end position="222"/>
    </location>
</feature>
<keyword evidence="5 7" id="KW-0472">Membrane</keyword>
<dbReference type="Gene3D" id="2.60.40.1250">
    <property type="entry name" value="Thiol:disulfide interchange protein DsbD, N-terminal domain"/>
    <property type="match status" value="1"/>
</dbReference>